<protein>
    <submittedName>
        <fullName evidence="1">Uncharacterized protein</fullName>
    </submittedName>
</protein>
<gene>
    <name evidence="1" type="ORF">M9H77_12242</name>
</gene>
<sequence length="296" mass="33197">MAWRYLSGIRLLVPSDGMDRRTLVPRPGTGYQTVAIKHDREQQRQRKDDDLWSVADKGDRTHVVGSQLHPGDLASSIQSPLIPRVGFVCLTTLIHHYFISHLHNLLTGAHPHLPIIRMSHLLILVINTLPYSTLVWGDDIGIQGDDLEDEFEHVEGEGEEDVDIESGGKIAEVCPPSSGNRPVREKGVGVLRDTARSVMGFVRQSQPLSGRRTELTYITEVSLAEVILSVGFHRHLFQLLVMIQSFLWILEHLVTEEFSEVQQDGLGCYGFGMADARDLGGYHSLLEVCILIYLIY</sequence>
<accession>A0ACC0BH13</accession>
<proteinExistence type="predicted"/>
<keyword evidence="2" id="KW-1185">Reference proteome</keyword>
<comment type="caution">
    <text evidence="1">The sequence shown here is derived from an EMBL/GenBank/DDBJ whole genome shotgun (WGS) entry which is preliminary data.</text>
</comment>
<dbReference type="Proteomes" id="UP001060085">
    <property type="component" value="Linkage Group LG03"/>
</dbReference>
<evidence type="ECO:0000313" key="2">
    <source>
        <dbReference type="Proteomes" id="UP001060085"/>
    </source>
</evidence>
<dbReference type="EMBL" id="CM044703">
    <property type="protein sequence ID" value="KAI5671878.1"/>
    <property type="molecule type" value="Genomic_DNA"/>
</dbReference>
<organism evidence="1 2">
    <name type="scientific">Catharanthus roseus</name>
    <name type="common">Madagascar periwinkle</name>
    <name type="synonym">Vinca rosea</name>
    <dbReference type="NCBI Taxonomy" id="4058"/>
    <lineage>
        <taxon>Eukaryota</taxon>
        <taxon>Viridiplantae</taxon>
        <taxon>Streptophyta</taxon>
        <taxon>Embryophyta</taxon>
        <taxon>Tracheophyta</taxon>
        <taxon>Spermatophyta</taxon>
        <taxon>Magnoliopsida</taxon>
        <taxon>eudicotyledons</taxon>
        <taxon>Gunneridae</taxon>
        <taxon>Pentapetalae</taxon>
        <taxon>asterids</taxon>
        <taxon>lamiids</taxon>
        <taxon>Gentianales</taxon>
        <taxon>Apocynaceae</taxon>
        <taxon>Rauvolfioideae</taxon>
        <taxon>Vinceae</taxon>
        <taxon>Catharanthinae</taxon>
        <taxon>Catharanthus</taxon>
    </lineage>
</organism>
<name>A0ACC0BH13_CATRO</name>
<evidence type="ECO:0000313" key="1">
    <source>
        <dbReference type="EMBL" id="KAI5671878.1"/>
    </source>
</evidence>
<reference evidence="2" key="1">
    <citation type="journal article" date="2023" name="Nat. Plants">
        <title>Single-cell RNA sequencing provides a high-resolution roadmap for understanding the multicellular compartmentation of specialized metabolism.</title>
        <authorList>
            <person name="Sun S."/>
            <person name="Shen X."/>
            <person name="Li Y."/>
            <person name="Li Y."/>
            <person name="Wang S."/>
            <person name="Li R."/>
            <person name="Zhang H."/>
            <person name="Shen G."/>
            <person name="Guo B."/>
            <person name="Wei J."/>
            <person name="Xu J."/>
            <person name="St-Pierre B."/>
            <person name="Chen S."/>
            <person name="Sun C."/>
        </authorList>
    </citation>
    <scope>NUCLEOTIDE SEQUENCE [LARGE SCALE GENOMIC DNA]</scope>
</reference>